<dbReference type="EMBL" id="CANTUW010000001">
    <property type="protein sequence ID" value="CAI7934780.1"/>
    <property type="molecule type" value="Genomic_DNA"/>
</dbReference>
<evidence type="ECO:0000313" key="2">
    <source>
        <dbReference type="EMBL" id="CAI7934780.1"/>
    </source>
</evidence>
<name>A0AA35QPM4_9SAUR</name>
<comment type="caution">
    <text evidence="2">The sequence shown here is derived from an EMBL/GenBank/DDBJ whole genome shotgun (WGS) entry which is preliminary data.</text>
</comment>
<evidence type="ECO:0000313" key="3">
    <source>
        <dbReference type="Proteomes" id="UP001178461"/>
    </source>
</evidence>
<feature type="region of interest" description="Disordered" evidence="1">
    <location>
        <begin position="92"/>
        <end position="118"/>
    </location>
</feature>
<accession>A0AA35QPM4</accession>
<protein>
    <submittedName>
        <fullName evidence="2">Uncharacterized protein</fullName>
    </submittedName>
</protein>
<feature type="compositionally biased region" description="Basic and acidic residues" evidence="1">
    <location>
        <begin position="95"/>
        <end position="118"/>
    </location>
</feature>
<organism evidence="2 3">
    <name type="scientific">Podarcis lilfordi</name>
    <name type="common">Lilford's wall lizard</name>
    <dbReference type="NCBI Taxonomy" id="74358"/>
    <lineage>
        <taxon>Eukaryota</taxon>
        <taxon>Metazoa</taxon>
        <taxon>Chordata</taxon>
        <taxon>Craniata</taxon>
        <taxon>Vertebrata</taxon>
        <taxon>Euteleostomi</taxon>
        <taxon>Lepidosauria</taxon>
        <taxon>Squamata</taxon>
        <taxon>Bifurcata</taxon>
        <taxon>Unidentata</taxon>
        <taxon>Episquamata</taxon>
        <taxon>Laterata</taxon>
        <taxon>Lacertibaenia</taxon>
        <taxon>Lacertidae</taxon>
        <taxon>Podarcis</taxon>
    </lineage>
</organism>
<gene>
    <name evidence="2" type="ORF">PODLI_1B029805</name>
</gene>
<sequence length="118" mass="13443">MVIFLTVNVDAISHGMSNFAVPLNVSSSLLTEVTNLFCGYYDSYMLQCKINNGFCFEHYVLYLRLQQDNPVENLISKQGAVDLDNHVQYLDEGADAEHENGKQKETDIWGSEFGRREE</sequence>
<proteinExistence type="predicted"/>
<reference evidence="2" key="1">
    <citation type="submission" date="2022-12" db="EMBL/GenBank/DDBJ databases">
        <authorList>
            <person name="Alioto T."/>
            <person name="Alioto T."/>
            <person name="Gomez Garrido J."/>
        </authorList>
    </citation>
    <scope>NUCLEOTIDE SEQUENCE</scope>
</reference>
<dbReference type="AlphaFoldDB" id="A0AA35QPM4"/>
<evidence type="ECO:0000256" key="1">
    <source>
        <dbReference type="SAM" id="MobiDB-lite"/>
    </source>
</evidence>
<dbReference type="Proteomes" id="UP001178461">
    <property type="component" value="Unassembled WGS sequence"/>
</dbReference>
<keyword evidence="3" id="KW-1185">Reference proteome</keyword>